<accession>A0AAV4W0F4</accession>
<dbReference type="EMBL" id="BPLR01015365">
    <property type="protein sequence ID" value="GIY75575.1"/>
    <property type="molecule type" value="Genomic_DNA"/>
</dbReference>
<dbReference type="Proteomes" id="UP001054945">
    <property type="component" value="Unassembled WGS sequence"/>
</dbReference>
<proteinExistence type="predicted"/>
<comment type="caution">
    <text evidence="1">The sequence shown here is derived from an EMBL/GenBank/DDBJ whole genome shotgun (WGS) entry which is preliminary data.</text>
</comment>
<sequence length="135" mass="15209">MSVFKRSSKFTPTPLGDNVDLPKCYSLEKSSKHAPIPLEGNDYLAKCDWVLDCTFLISHESRTCSLKFRVRSSTAFNLAPSQKSEKPRPCVTKCLKGSGLAITRQVWRSRFQPWRPSPSGNGGTVRGDCQFLQRR</sequence>
<keyword evidence="2" id="KW-1185">Reference proteome</keyword>
<evidence type="ECO:0000313" key="1">
    <source>
        <dbReference type="EMBL" id="GIY75575.1"/>
    </source>
</evidence>
<gene>
    <name evidence="1" type="ORF">CEXT_122001</name>
</gene>
<organism evidence="1 2">
    <name type="scientific">Caerostris extrusa</name>
    <name type="common">Bark spider</name>
    <name type="synonym">Caerostris bankana</name>
    <dbReference type="NCBI Taxonomy" id="172846"/>
    <lineage>
        <taxon>Eukaryota</taxon>
        <taxon>Metazoa</taxon>
        <taxon>Ecdysozoa</taxon>
        <taxon>Arthropoda</taxon>
        <taxon>Chelicerata</taxon>
        <taxon>Arachnida</taxon>
        <taxon>Araneae</taxon>
        <taxon>Araneomorphae</taxon>
        <taxon>Entelegynae</taxon>
        <taxon>Araneoidea</taxon>
        <taxon>Araneidae</taxon>
        <taxon>Caerostris</taxon>
    </lineage>
</organism>
<evidence type="ECO:0000313" key="2">
    <source>
        <dbReference type="Proteomes" id="UP001054945"/>
    </source>
</evidence>
<dbReference type="AlphaFoldDB" id="A0AAV4W0F4"/>
<protein>
    <submittedName>
        <fullName evidence="1">Uncharacterized protein</fullName>
    </submittedName>
</protein>
<name>A0AAV4W0F4_CAEEX</name>
<reference evidence="1 2" key="1">
    <citation type="submission" date="2021-06" db="EMBL/GenBank/DDBJ databases">
        <title>Caerostris extrusa draft genome.</title>
        <authorList>
            <person name="Kono N."/>
            <person name="Arakawa K."/>
        </authorList>
    </citation>
    <scope>NUCLEOTIDE SEQUENCE [LARGE SCALE GENOMIC DNA]</scope>
</reference>